<feature type="compositionally biased region" description="Gly residues" evidence="1">
    <location>
        <begin position="15"/>
        <end position="24"/>
    </location>
</feature>
<reference evidence="2" key="1">
    <citation type="journal article" date="2022" name="bioRxiv">
        <title>Sequencing and chromosome-scale assembly of the giantPleurodeles waltlgenome.</title>
        <authorList>
            <person name="Brown T."/>
            <person name="Elewa A."/>
            <person name="Iarovenko S."/>
            <person name="Subramanian E."/>
            <person name="Araus A.J."/>
            <person name="Petzold A."/>
            <person name="Susuki M."/>
            <person name="Suzuki K.-i.T."/>
            <person name="Hayashi T."/>
            <person name="Toyoda A."/>
            <person name="Oliveira C."/>
            <person name="Osipova E."/>
            <person name="Leigh N.D."/>
            <person name="Simon A."/>
            <person name="Yun M.H."/>
        </authorList>
    </citation>
    <scope>NUCLEOTIDE SEQUENCE</scope>
    <source>
        <strain evidence="2">20211129_DDA</strain>
        <tissue evidence="2">Liver</tissue>
    </source>
</reference>
<name>A0AAV7S528_PLEWA</name>
<evidence type="ECO:0000313" key="3">
    <source>
        <dbReference type="Proteomes" id="UP001066276"/>
    </source>
</evidence>
<protein>
    <submittedName>
        <fullName evidence="2">Uncharacterized protein</fullName>
    </submittedName>
</protein>
<comment type="caution">
    <text evidence="2">The sequence shown here is derived from an EMBL/GenBank/DDBJ whole genome shotgun (WGS) entry which is preliminary data.</text>
</comment>
<evidence type="ECO:0000313" key="2">
    <source>
        <dbReference type="EMBL" id="KAJ1159732.1"/>
    </source>
</evidence>
<keyword evidence="3" id="KW-1185">Reference proteome</keyword>
<organism evidence="2 3">
    <name type="scientific">Pleurodeles waltl</name>
    <name type="common">Iberian ribbed newt</name>
    <dbReference type="NCBI Taxonomy" id="8319"/>
    <lineage>
        <taxon>Eukaryota</taxon>
        <taxon>Metazoa</taxon>
        <taxon>Chordata</taxon>
        <taxon>Craniata</taxon>
        <taxon>Vertebrata</taxon>
        <taxon>Euteleostomi</taxon>
        <taxon>Amphibia</taxon>
        <taxon>Batrachia</taxon>
        <taxon>Caudata</taxon>
        <taxon>Salamandroidea</taxon>
        <taxon>Salamandridae</taxon>
        <taxon>Pleurodelinae</taxon>
        <taxon>Pleurodeles</taxon>
    </lineage>
</organism>
<dbReference type="AlphaFoldDB" id="A0AAV7S528"/>
<evidence type="ECO:0000256" key="1">
    <source>
        <dbReference type="SAM" id="MobiDB-lite"/>
    </source>
</evidence>
<feature type="region of interest" description="Disordered" evidence="1">
    <location>
        <begin position="12"/>
        <end position="69"/>
    </location>
</feature>
<accession>A0AAV7S528</accession>
<sequence>MIDDGRLIRELVGGRAPGRSGGSGSHAETQTEHRWALQPMGPCWGPDRRTWSPPELCNSTVTQREAAEA</sequence>
<dbReference type="EMBL" id="JANPWB010000008">
    <property type="protein sequence ID" value="KAJ1159732.1"/>
    <property type="molecule type" value="Genomic_DNA"/>
</dbReference>
<proteinExistence type="predicted"/>
<gene>
    <name evidence="2" type="ORF">NDU88_000237</name>
</gene>
<dbReference type="Proteomes" id="UP001066276">
    <property type="component" value="Chromosome 4_2"/>
</dbReference>